<proteinExistence type="predicted"/>
<dbReference type="Pfam" id="PF04964">
    <property type="entry name" value="Flp_Fap"/>
    <property type="match status" value="1"/>
</dbReference>
<reference evidence="2" key="1">
    <citation type="submission" date="2024-05" db="EMBL/GenBank/DDBJ databases">
        <authorList>
            <person name="Kim S."/>
            <person name="Heo J."/>
            <person name="Choi H."/>
            <person name="Choi Y."/>
            <person name="Kwon S.-W."/>
            <person name="Kim Y."/>
        </authorList>
    </citation>
    <scope>NUCLEOTIDE SEQUENCE</scope>
    <source>
        <strain evidence="2">KACC 23698</strain>
    </source>
</reference>
<keyword evidence="1" id="KW-0472">Membrane</keyword>
<dbReference type="RefSeq" id="WP_406857846.1">
    <property type="nucleotide sequence ID" value="NZ_CP157484.1"/>
</dbReference>
<evidence type="ECO:0000313" key="2">
    <source>
        <dbReference type="EMBL" id="XBO40992.1"/>
    </source>
</evidence>
<dbReference type="EMBL" id="CP157484">
    <property type="protein sequence ID" value="XBO40992.1"/>
    <property type="molecule type" value="Genomic_DNA"/>
</dbReference>
<evidence type="ECO:0000256" key="1">
    <source>
        <dbReference type="SAM" id="Phobius"/>
    </source>
</evidence>
<name>A0AAU7JLB3_9HYPH</name>
<accession>A0AAU7JLB3</accession>
<keyword evidence="1" id="KW-1133">Transmembrane helix</keyword>
<keyword evidence="1" id="KW-0812">Transmembrane</keyword>
<sequence length="57" mass="6015">MRDLIQRFIGDERGATAIEYALIAAIAATGIVVALQQIRGNLNAAFNRVSTNLGAAN</sequence>
<protein>
    <submittedName>
        <fullName evidence="2">Flp family type IVb pilin</fullName>
    </submittedName>
</protein>
<organism evidence="2">
    <name type="scientific">Alsobacter sp. KACC 23698</name>
    <dbReference type="NCBI Taxonomy" id="3149229"/>
    <lineage>
        <taxon>Bacteria</taxon>
        <taxon>Pseudomonadati</taxon>
        <taxon>Pseudomonadota</taxon>
        <taxon>Alphaproteobacteria</taxon>
        <taxon>Hyphomicrobiales</taxon>
        <taxon>Alsobacteraceae</taxon>
        <taxon>Alsobacter</taxon>
    </lineage>
</organism>
<feature type="transmembrane region" description="Helical" evidence="1">
    <location>
        <begin position="20"/>
        <end position="38"/>
    </location>
</feature>
<gene>
    <name evidence="2" type="ORF">ABEG18_09605</name>
</gene>
<dbReference type="InterPro" id="IPR007047">
    <property type="entry name" value="Flp_Fap"/>
</dbReference>
<dbReference type="AlphaFoldDB" id="A0AAU7JLB3"/>